<dbReference type="InterPro" id="IPR015865">
    <property type="entry name" value="Riboflavin_kinase_bac/euk"/>
</dbReference>
<evidence type="ECO:0000256" key="7">
    <source>
        <dbReference type="ARBA" id="ARBA00022695"/>
    </source>
</evidence>
<evidence type="ECO:0000256" key="6">
    <source>
        <dbReference type="ARBA" id="ARBA00022679"/>
    </source>
</evidence>
<evidence type="ECO:0000313" key="18">
    <source>
        <dbReference type="Proteomes" id="UP000653730"/>
    </source>
</evidence>
<dbReference type="Proteomes" id="UP000653730">
    <property type="component" value="Unassembled WGS sequence"/>
</dbReference>
<dbReference type="InterPro" id="IPR023465">
    <property type="entry name" value="Riboflavin_kinase_dom_sf"/>
</dbReference>
<evidence type="ECO:0000256" key="1">
    <source>
        <dbReference type="ARBA" id="ARBA00002121"/>
    </source>
</evidence>
<dbReference type="InterPro" id="IPR014729">
    <property type="entry name" value="Rossmann-like_a/b/a_fold"/>
</dbReference>
<evidence type="ECO:0000256" key="4">
    <source>
        <dbReference type="ARBA" id="ARBA00022630"/>
    </source>
</evidence>
<keyword evidence="18" id="KW-1185">Reference proteome</keyword>
<protein>
    <recommendedName>
        <fullName evidence="15">Riboflavin biosynthesis protein</fullName>
    </recommendedName>
    <domain>
        <recommendedName>
            <fullName evidence="15">Riboflavin kinase</fullName>
            <ecNumber evidence="15">2.7.1.26</ecNumber>
        </recommendedName>
        <alternativeName>
            <fullName evidence="15">Flavokinase</fullName>
        </alternativeName>
    </domain>
    <domain>
        <recommendedName>
            <fullName evidence="15">FMN adenylyltransferase</fullName>
            <ecNumber evidence="15">2.7.7.2</ecNumber>
        </recommendedName>
        <alternativeName>
            <fullName evidence="15">FAD pyrophosphorylase</fullName>
        </alternativeName>
        <alternativeName>
            <fullName evidence="15">FAD synthase</fullName>
        </alternativeName>
    </domain>
</protein>
<keyword evidence="6 15" id="KW-0808">Transferase</keyword>
<comment type="caution">
    <text evidence="17">The sequence shown here is derived from an EMBL/GenBank/DDBJ whole genome shotgun (WGS) entry which is preliminary data.</text>
</comment>
<dbReference type="InterPro" id="IPR023468">
    <property type="entry name" value="Riboflavin_kinase"/>
</dbReference>
<dbReference type="EC" id="2.7.1.26" evidence="15"/>
<dbReference type="Pfam" id="PF01687">
    <property type="entry name" value="Flavokinase"/>
    <property type="match status" value="1"/>
</dbReference>
<dbReference type="SUPFAM" id="SSF82114">
    <property type="entry name" value="Riboflavin kinase-like"/>
    <property type="match status" value="1"/>
</dbReference>
<dbReference type="Gene3D" id="2.40.30.30">
    <property type="entry name" value="Riboflavin kinase-like"/>
    <property type="match status" value="1"/>
</dbReference>
<dbReference type="CDD" id="cd02064">
    <property type="entry name" value="FAD_synthetase_N"/>
    <property type="match status" value="1"/>
</dbReference>
<evidence type="ECO:0000313" key="17">
    <source>
        <dbReference type="EMBL" id="MBC9796752.1"/>
    </source>
</evidence>
<dbReference type="SUPFAM" id="SSF52374">
    <property type="entry name" value="Nucleotidylyl transferase"/>
    <property type="match status" value="1"/>
</dbReference>
<sequence length="325" mass="36816">MIIKKTLSDDSETGFSVVTIGTFDGVHVGHKKILNRLISTARANNLKSTIFTFFPHPRMVLQQDADIKLINTLDEKIGILKQSGLDQLIIYPFTREFSRLTALEFVRDVIVNKLRAKKVIIGYDHRFGRNRTATIDDLKKFGETYDFEVEEIGVEEVDEVSVSSTKIRRALSEGDMETANLYLGYDFMLTGEIVKGKGLGRQLNFPTANLQIAEKYKLIPGNGVYVVKSELNGQTVYGMMNIGFNPTVNGTKKSIEIHFFDFDRDLYGQKIQVDMLKRLRDEVRFDSVEELAAQLDKDREKALMYIGNRPSAPFGSTQEPPLGDR</sequence>
<evidence type="ECO:0000259" key="16">
    <source>
        <dbReference type="SMART" id="SM00904"/>
    </source>
</evidence>
<dbReference type="GO" id="GO:0006747">
    <property type="term" value="P:FAD biosynthetic process"/>
    <property type="evidence" value="ECO:0007669"/>
    <property type="project" value="UniProtKB-UniRule"/>
</dbReference>
<comment type="pathway">
    <text evidence="3 15">Cofactor biosynthesis; FMN biosynthesis; FMN from riboflavin (ATP route): step 1/1.</text>
</comment>
<keyword evidence="4 15" id="KW-0285">Flavoprotein</keyword>
<organism evidence="17 18">
    <name type="scientific">Sinomicrobium weinanense</name>
    <dbReference type="NCBI Taxonomy" id="2842200"/>
    <lineage>
        <taxon>Bacteria</taxon>
        <taxon>Pseudomonadati</taxon>
        <taxon>Bacteroidota</taxon>
        <taxon>Flavobacteriia</taxon>
        <taxon>Flavobacteriales</taxon>
        <taxon>Flavobacteriaceae</taxon>
        <taxon>Sinomicrobium</taxon>
    </lineage>
</organism>
<dbReference type="NCBIfam" id="TIGR00083">
    <property type="entry name" value="ribF"/>
    <property type="match status" value="1"/>
</dbReference>
<evidence type="ECO:0000256" key="12">
    <source>
        <dbReference type="ARBA" id="ARBA00023268"/>
    </source>
</evidence>
<keyword evidence="5 15" id="KW-0288">FMN</keyword>
<dbReference type="EMBL" id="JACVDC010000035">
    <property type="protein sequence ID" value="MBC9796752.1"/>
    <property type="molecule type" value="Genomic_DNA"/>
</dbReference>
<keyword evidence="10 15" id="KW-0274">FAD</keyword>
<dbReference type="GO" id="GO:0009231">
    <property type="term" value="P:riboflavin biosynthetic process"/>
    <property type="evidence" value="ECO:0007669"/>
    <property type="project" value="InterPro"/>
</dbReference>
<keyword evidence="9 15" id="KW-0418">Kinase</keyword>
<comment type="catalytic activity">
    <reaction evidence="14 15">
        <text>FMN + ATP + H(+) = FAD + diphosphate</text>
        <dbReference type="Rhea" id="RHEA:17237"/>
        <dbReference type="ChEBI" id="CHEBI:15378"/>
        <dbReference type="ChEBI" id="CHEBI:30616"/>
        <dbReference type="ChEBI" id="CHEBI:33019"/>
        <dbReference type="ChEBI" id="CHEBI:57692"/>
        <dbReference type="ChEBI" id="CHEBI:58210"/>
        <dbReference type="EC" id="2.7.7.2"/>
    </reaction>
</comment>
<dbReference type="GO" id="GO:0005524">
    <property type="term" value="F:ATP binding"/>
    <property type="evidence" value="ECO:0007669"/>
    <property type="project" value="UniProtKB-UniRule"/>
</dbReference>
<evidence type="ECO:0000256" key="9">
    <source>
        <dbReference type="ARBA" id="ARBA00022777"/>
    </source>
</evidence>
<accession>A0A926JT35</accession>
<comment type="similarity">
    <text evidence="15">Belongs to the ribF family.</text>
</comment>
<evidence type="ECO:0000256" key="14">
    <source>
        <dbReference type="ARBA" id="ARBA00049494"/>
    </source>
</evidence>
<dbReference type="Pfam" id="PF06574">
    <property type="entry name" value="FAD_syn"/>
    <property type="match status" value="1"/>
</dbReference>
<evidence type="ECO:0000256" key="15">
    <source>
        <dbReference type="PIRNR" id="PIRNR004491"/>
    </source>
</evidence>
<dbReference type="InterPro" id="IPR002606">
    <property type="entry name" value="Riboflavin_kinase_bac"/>
</dbReference>
<dbReference type="NCBIfam" id="NF004162">
    <property type="entry name" value="PRK05627.1-5"/>
    <property type="match status" value="1"/>
</dbReference>
<evidence type="ECO:0000256" key="10">
    <source>
        <dbReference type="ARBA" id="ARBA00022827"/>
    </source>
</evidence>
<dbReference type="GO" id="GO:0008531">
    <property type="term" value="F:riboflavin kinase activity"/>
    <property type="evidence" value="ECO:0007669"/>
    <property type="project" value="UniProtKB-UniRule"/>
</dbReference>
<dbReference type="PANTHER" id="PTHR22749:SF6">
    <property type="entry name" value="RIBOFLAVIN KINASE"/>
    <property type="match status" value="1"/>
</dbReference>
<dbReference type="RefSeq" id="WP_187965894.1">
    <property type="nucleotide sequence ID" value="NZ_JACVDC010000035.1"/>
</dbReference>
<evidence type="ECO:0000256" key="5">
    <source>
        <dbReference type="ARBA" id="ARBA00022643"/>
    </source>
</evidence>
<gene>
    <name evidence="17" type="ORF">IBL28_12285</name>
</gene>
<comment type="pathway">
    <text evidence="2 15">Cofactor biosynthesis; FAD biosynthesis; FAD from FMN: step 1/1.</text>
</comment>
<dbReference type="PANTHER" id="PTHR22749">
    <property type="entry name" value="RIBOFLAVIN KINASE/FMN ADENYLYLTRANSFERASE"/>
    <property type="match status" value="1"/>
</dbReference>
<proteinExistence type="inferred from homology"/>
<keyword evidence="12" id="KW-0511">Multifunctional enzyme</keyword>
<keyword evidence="11 15" id="KW-0067">ATP-binding</keyword>
<name>A0A926JT35_9FLAO</name>
<keyword evidence="8 15" id="KW-0547">Nucleotide-binding</keyword>
<dbReference type="NCBIfam" id="NF004160">
    <property type="entry name" value="PRK05627.1-3"/>
    <property type="match status" value="1"/>
</dbReference>
<dbReference type="AlphaFoldDB" id="A0A926JT35"/>
<evidence type="ECO:0000256" key="2">
    <source>
        <dbReference type="ARBA" id="ARBA00004726"/>
    </source>
</evidence>
<comment type="function">
    <text evidence="1">Catalyzes the phosphorylation of riboflavin to FMN followed by the adenylation of FMN to FAD.</text>
</comment>
<evidence type="ECO:0000256" key="3">
    <source>
        <dbReference type="ARBA" id="ARBA00005201"/>
    </source>
</evidence>
<dbReference type="GO" id="GO:0009398">
    <property type="term" value="P:FMN biosynthetic process"/>
    <property type="evidence" value="ECO:0007669"/>
    <property type="project" value="UniProtKB-UniRule"/>
</dbReference>
<dbReference type="GO" id="GO:0003919">
    <property type="term" value="F:FMN adenylyltransferase activity"/>
    <property type="evidence" value="ECO:0007669"/>
    <property type="project" value="UniProtKB-UniRule"/>
</dbReference>
<comment type="catalytic activity">
    <reaction evidence="13 15">
        <text>riboflavin + ATP = FMN + ADP + H(+)</text>
        <dbReference type="Rhea" id="RHEA:14357"/>
        <dbReference type="ChEBI" id="CHEBI:15378"/>
        <dbReference type="ChEBI" id="CHEBI:30616"/>
        <dbReference type="ChEBI" id="CHEBI:57986"/>
        <dbReference type="ChEBI" id="CHEBI:58210"/>
        <dbReference type="ChEBI" id="CHEBI:456216"/>
        <dbReference type="EC" id="2.7.1.26"/>
    </reaction>
</comment>
<evidence type="ECO:0000256" key="8">
    <source>
        <dbReference type="ARBA" id="ARBA00022741"/>
    </source>
</evidence>
<keyword evidence="7 15" id="KW-0548">Nucleotidyltransferase</keyword>
<reference evidence="17 18" key="1">
    <citation type="submission" date="2020-09" db="EMBL/GenBank/DDBJ databases">
        <title>Sinomicrobium weinanense sp. nov., a halophilic bacteria isolated from saline-alkali soil.</title>
        <authorList>
            <person name="Wu P."/>
            <person name="Ren H."/>
            <person name="Mei Y."/>
            <person name="Liang Y."/>
            <person name="Chen Z."/>
        </authorList>
    </citation>
    <scope>NUCLEOTIDE SEQUENCE [LARGE SCALE GENOMIC DNA]</scope>
    <source>
        <strain evidence="17 18">FJxs</strain>
    </source>
</reference>
<dbReference type="EC" id="2.7.7.2" evidence="15"/>
<dbReference type="Gene3D" id="3.40.50.620">
    <property type="entry name" value="HUPs"/>
    <property type="match status" value="1"/>
</dbReference>
<evidence type="ECO:0000256" key="11">
    <source>
        <dbReference type="ARBA" id="ARBA00022840"/>
    </source>
</evidence>
<dbReference type="PIRSF" id="PIRSF004491">
    <property type="entry name" value="FAD_Synth"/>
    <property type="match status" value="1"/>
</dbReference>
<dbReference type="FunFam" id="3.40.50.620:FF:000021">
    <property type="entry name" value="Riboflavin biosynthesis protein"/>
    <property type="match status" value="1"/>
</dbReference>
<feature type="domain" description="Riboflavin kinase" evidence="16">
    <location>
        <begin position="182"/>
        <end position="307"/>
    </location>
</feature>
<evidence type="ECO:0000256" key="13">
    <source>
        <dbReference type="ARBA" id="ARBA00047880"/>
    </source>
</evidence>
<dbReference type="InterPro" id="IPR015864">
    <property type="entry name" value="FAD_synthase"/>
</dbReference>
<dbReference type="SMART" id="SM00904">
    <property type="entry name" value="Flavokinase"/>
    <property type="match status" value="1"/>
</dbReference>